<dbReference type="AlphaFoldDB" id="A0A2G1VTS2"/>
<dbReference type="EMBL" id="NQXA01000002">
    <property type="protein sequence ID" value="PHQ30187.1"/>
    <property type="molecule type" value="Genomic_DNA"/>
</dbReference>
<reference evidence="2 3" key="1">
    <citation type="submission" date="2017-08" db="EMBL/GenBank/DDBJ databases">
        <title>The whole genome shortgun sequences of strain Leeuwenhoekiella nanhaiensis G18 from the South China Sea.</title>
        <authorList>
            <person name="Liu Q."/>
        </authorList>
    </citation>
    <scope>NUCLEOTIDE SEQUENCE [LARGE SCALE GENOMIC DNA]</scope>
    <source>
        <strain evidence="2 3">G18</strain>
    </source>
</reference>
<evidence type="ECO:0000256" key="1">
    <source>
        <dbReference type="SAM" id="SignalP"/>
    </source>
</evidence>
<evidence type="ECO:0008006" key="4">
    <source>
        <dbReference type="Google" id="ProtNLM"/>
    </source>
</evidence>
<evidence type="ECO:0000313" key="2">
    <source>
        <dbReference type="EMBL" id="PHQ30187.1"/>
    </source>
</evidence>
<protein>
    <recommendedName>
        <fullName evidence="4">DUF4251 domain-containing protein</fullName>
    </recommendedName>
</protein>
<keyword evidence="3" id="KW-1185">Reference proteome</keyword>
<keyword evidence="1" id="KW-0732">Signal</keyword>
<name>A0A2G1VTS2_9FLAO</name>
<dbReference type="PROSITE" id="PS51257">
    <property type="entry name" value="PROKAR_LIPOPROTEIN"/>
    <property type="match status" value="1"/>
</dbReference>
<dbReference type="Gene3D" id="2.40.128.410">
    <property type="match status" value="1"/>
</dbReference>
<accession>A0A2G1VTS2</accession>
<feature type="chain" id="PRO_5013592086" description="DUF4251 domain-containing protein" evidence="1">
    <location>
        <begin position="25"/>
        <end position="185"/>
    </location>
</feature>
<dbReference type="RefSeq" id="WP_099645022.1">
    <property type="nucleotide sequence ID" value="NZ_KZ319288.1"/>
</dbReference>
<sequence length="185" mass="19983">MKTLVFTMLTLVLISCGSASQADATSNAELNAWVNNRNFTVESNFAMPMATTAVNAVLNTGILGPGNTGAQISLIGNPNHLTIKGDSITASLPFFGERRMGGGYNNRENGITIDGLLKNYSVETKRGMYVIRFSAKDTQGNEFYDFVLNLSPGLTANMSVNSTQRTNIQYRGSVEAVQEPDEESL</sequence>
<organism evidence="2 3">
    <name type="scientific">Leeuwenhoekiella nanhaiensis</name>
    <dbReference type="NCBI Taxonomy" id="1655491"/>
    <lineage>
        <taxon>Bacteria</taxon>
        <taxon>Pseudomonadati</taxon>
        <taxon>Bacteroidota</taxon>
        <taxon>Flavobacteriia</taxon>
        <taxon>Flavobacteriales</taxon>
        <taxon>Flavobacteriaceae</taxon>
        <taxon>Leeuwenhoekiella</taxon>
    </lineage>
</organism>
<dbReference type="Proteomes" id="UP000229433">
    <property type="component" value="Unassembled WGS sequence"/>
</dbReference>
<gene>
    <name evidence="2" type="ORF">CJ305_04280</name>
</gene>
<dbReference type="Pfam" id="PF14059">
    <property type="entry name" value="DUF4251"/>
    <property type="match status" value="1"/>
</dbReference>
<feature type="signal peptide" evidence="1">
    <location>
        <begin position="1"/>
        <end position="24"/>
    </location>
</feature>
<dbReference type="OrthoDB" id="1448121at2"/>
<dbReference type="InterPro" id="IPR025347">
    <property type="entry name" value="DUF4251"/>
</dbReference>
<proteinExistence type="predicted"/>
<evidence type="ECO:0000313" key="3">
    <source>
        <dbReference type="Proteomes" id="UP000229433"/>
    </source>
</evidence>
<comment type="caution">
    <text evidence="2">The sequence shown here is derived from an EMBL/GenBank/DDBJ whole genome shotgun (WGS) entry which is preliminary data.</text>
</comment>